<evidence type="ECO:0000313" key="2">
    <source>
        <dbReference type="EMBL" id="THU75786.1"/>
    </source>
</evidence>
<dbReference type="AlphaFoldDB" id="A0A4S8KJW1"/>
<keyword evidence="3" id="KW-1185">Reference proteome</keyword>
<reference evidence="2 3" key="1">
    <citation type="journal article" date="2019" name="Nat. Ecol. Evol.">
        <title>Megaphylogeny resolves global patterns of mushroom evolution.</title>
        <authorList>
            <person name="Varga T."/>
            <person name="Krizsan K."/>
            <person name="Foldi C."/>
            <person name="Dima B."/>
            <person name="Sanchez-Garcia M."/>
            <person name="Sanchez-Ramirez S."/>
            <person name="Szollosi G.J."/>
            <person name="Szarkandi J.G."/>
            <person name="Papp V."/>
            <person name="Albert L."/>
            <person name="Andreopoulos W."/>
            <person name="Angelini C."/>
            <person name="Antonin V."/>
            <person name="Barry K.W."/>
            <person name="Bougher N.L."/>
            <person name="Buchanan P."/>
            <person name="Buyck B."/>
            <person name="Bense V."/>
            <person name="Catcheside P."/>
            <person name="Chovatia M."/>
            <person name="Cooper J."/>
            <person name="Damon W."/>
            <person name="Desjardin D."/>
            <person name="Finy P."/>
            <person name="Geml J."/>
            <person name="Haridas S."/>
            <person name="Hughes K."/>
            <person name="Justo A."/>
            <person name="Karasinski D."/>
            <person name="Kautmanova I."/>
            <person name="Kiss B."/>
            <person name="Kocsube S."/>
            <person name="Kotiranta H."/>
            <person name="LaButti K.M."/>
            <person name="Lechner B.E."/>
            <person name="Liimatainen K."/>
            <person name="Lipzen A."/>
            <person name="Lukacs Z."/>
            <person name="Mihaltcheva S."/>
            <person name="Morgado L.N."/>
            <person name="Niskanen T."/>
            <person name="Noordeloos M.E."/>
            <person name="Ohm R.A."/>
            <person name="Ortiz-Santana B."/>
            <person name="Ovrebo C."/>
            <person name="Racz N."/>
            <person name="Riley R."/>
            <person name="Savchenko A."/>
            <person name="Shiryaev A."/>
            <person name="Soop K."/>
            <person name="Spirin V."/>
            <person name="Szebenyi C."/>
            <person name="Tomsovsky M."/>
            <person name="Tulloss R.E."/>
            <person name="Uehling J."/>
            <person name="Grigoriev I.V."/>
            <person name="Vagvolgyi C."/>
            <person name="Papp T."/>
            <person name="Martin F.M."/>
            <person name="Miettinen O."/>
            <person name="Hibbett D.S."/>
            <person name="Nagy L.G."/>
        </authorList>
    </citation>
    <scope>NUCLEOTIDE SEQUENCE [LARGE SCALE GENOMIC DNA]</scope>
    <source>
        <strain evidence="2 3">CBS 962.96</strain>
    </source>
</reference>
<feature type="non-terminal residue" evidence="2">
    <location>
        <position position="526"/>
    </location>
</feature>
<sequence>MSQNEPTRVFDGDFFGQDYQSEDFPGFGDRNGPITIHPVDGDSEGEKNEQSEDEEDDTGVAALEKTWEPPRALAAAPEPTAQDMEIDEDYISARNNSLLGSLPAHREGIYVEKFGGQAGAPISEYNPPAVLQGSDNGFSYYQSQIQGSEENKWAPFSSRMDWEIARWAKMRGTGSTAFSDLLDIDGVYEAFGISYKNSTELNEIIDHEIPSQRPSFHCTEVVIAGEAFDLYKRDILECIRALYKSPEHARYLCVAPERHYSDADKTSRLYHDLYTGKWWWSTQKALEEDKPGATIVPVILSSDKTQVTLFRNKSAYPVYLTIGNLPKEIRRKPSQQGQILLAYLPTTKLEHISNKAARRRTVANLFHACMGSLVAPLKRAGIEGVVLQSGEGVKRRCHPILAAYIGDYPEQMLVTCGYYGDSPNIETLFNALMPLKKLGTDEWVKSCQDVDIKPVQHPFWEDLPYTDIFRSITPDILHQLYQGVMKHLIEWLTKIVGANEMDARVRRLPANHGIRHFHKGITTLSR</sequence>
<dbReference type="OrthoDB" id="2418900at2759"/>
<evidence type="ECO:0000256" key="1">
    <source>
        <dbReference type="SAM" id="MobiDB-lite"/>
    </source>
</evidence>
<organism evidence="2 3">
    <name type="scientific">Dendrothele bispora (strain CBS 962.96)</name>
    <dbReference type="NCBI Taxonomy" id="1314807"/>
    <lineage>
        <taxon>Eukaryota</taxon>
        <taxon>Fungi</taxon>
        <taxon>Dikarya</taxon>
        <taxon>Basidiomycota</taxon>
        <taxon>Agaricomycotina</taxon>
        <taxon>Agaricomycetes</taxon>
        <taxon>Agaricomycetidae</taxon>
        <taxon>Agaricales</taxon>
        <taxon>Agaricales incertae sedis</taxon>
        <taxon>Dendrothele</taxon>
    </lineage>
</organism>
<protein>
    <submittedName>
        <fullName evidence="2">Uncharacterized protein</fullName>
    </submittedName>
</protein>
<proteinExistence type="predicted"/>
<dbReference type="Pfam" id="PF18759">
    <property type="entry name" value="Plavaka"/>
    <property type="match status" value="1"/>
</dbReference>
<feature type="region of interest" description="Disordered" evidence="1">
    <location>
        <begin position="1"/>
        <end position="60"/>
    </location>
</feature>
<name>A0A4S8KJW1_DENBC</name>
<gene>
    <name evidence="2" type="ORF">K435DRAFT_814023</name>
</gene>
<evidence type="ECO:0000313" key="3">
    <source>
        <dbReference type="Proteomes" id="UP000297245"/>
    </source>
</evidence>
<dbReference type="EMBL" id="ML181532">
    <property type="protein sequence ID" value="THU75786.1"/>
    <property type="molecule type" value="Genomic_DNA"/>
</dbReference>
<dbReference type="InterPro" id="IPR041078">
    <property type="entry name" value="Plavaka"/>
</dbReference>
<dbReference type="Proteomes" id="UP000297245">
    <property type="component" value="Unassembled WGS sequence"/>
</dbReference>
<accession>A0A4S8KJW1</accession>